<evidence type="ECO:0000256" key="1">
    <source>
        <dbReference type="ARBA" id="ARBA00000085"/>
    </source>
</evidence>
<feature type="transmembrane region" description="Helical" evidence="12">
    <location>
        <begin position="62"/>
        <end position="84"/>
    </location>
</feature>
<dbReference type="GO" id="GO:0004673">
    <property type="term" value="F:protein histidine kinase activity"/>
    <property type="evidence" value="ECO:0007669"/>
    <property type="project" value="UniProtKB-EC"/>
</dbReference>
<evidence type="ECO:0000256" key="5">
    <source>
        <dbReference type="ARBA" id="ARBA00022643"/>
    </source>
</evidence>
<keyword evidence="10" id="KW-0067">ATP-binding</keyword>
<sequence>MLIASIPAYQVRAGQAWCNGSRSVLASAGTNATSGGPMSSSWRAGGRLGVLRSRLSRPEADAMTTPSLILAGCLGLLLGLLGLLLGPPAMPAEGGQAITLHPMLWFGLGLGLPFLVGAGTLLRSWQREKTLRAEKLALEARLRMVAELSHAFEVSAVILRDADGTVRHWSTGCERLFGFTAAEAIGQRAHELLGTRFPDGGRRAVQESLAAAGEWQGELRHRRCGGTPVVVAAHWIQRHGGAAGAVVEVHADATALKAAEAALRAGEARLRLAQEVAGIGTWEWDPETDRFLWSPEHSTLFGTAPGGAAPVTLEGFLALVHPDDRAAVRAGAWRALESGEYEAEFRILRAGRDGGEETRWLLGRGRRMPGPAGRVGPILGVHMDFTARKEAEERQSLLMREVDHRAKNALAVVQAVLRLTKADTAQEFGRAIEGRVAALARAQTLLTESRWMGADLNAMLHGELDPFLGNAGSTRVSFDGPPLTVAPMAAQPLSMTLHELATNAAKYGSLSAPGGALELRWNIDQANDRLRLRWTETGGPRIAAPPTGRGFGSRVIRTTIHDQLGGEVVFEWQPDGLVCLMDLPLGRVVARTDSGRRA</sequence>
<evidence type="ECO:0000313" key="16">
    <source>
        <dbReference type="Proteomes" id="UP000295096"/>
    </source>
</evidence>
<keyword evidence="16" id="KW-1185">Reference proteome</keyword>
<evidence type="ECO:0000256" key="6">
    <source>
        <dbReference type="ARBA" id="ARBA00022679"/>
    </source>
</evidence>
<dbReference type="InterPro" id="IPR013655">
    <property type="entry name" value="PAS_fold_3"/>
</dbReference>
<accession>A0A4R5QD24</accession>
<dbReference type="Gene3D" id="3.30.450.20">
    <property type="entry name" value="PAS domain"/>
    <property type="match status" value="2"/>
</dbReference>
<evidence type="ECO:0000259" key="14">
    <source>
        <dbReference type="PROSITE" id="PS50113"/>
    </source>
</evidence>
<dbReference type="GO" id="GO:0005524">
    <property type="term" value="F:ATP binding"/>
    <property type="evidence" value="ECO:0007669"/>
    <property type="project" value="UniProtKB-KW"/>
</dbReference>
<dbReference type="EC" id="2.7.13.3" evidence="2"/>
<feature type="transmembrane region" description="Helical" evidence="12">
    <location>
        <begin position="104"/>
        <end position="122"/>
    </location>
</feature>
<dbReference type="InterPro" id="IPR000700">
    <property type="entry name" value="PAS-assoc_C"/>
</dbReference>
<dbReference type="InterPro" id="IPR036890">
    <property type="entry name" value="HATPase_C_sf"/>
</dbReference>
<gene>
    <name evidence="15" type="ORF">E2C06_19030</name>
</gene>
<dbReference type="PANTHER" id="PTHR41523:SF8">
    <property type="entry name" value="ETHYLENE RESPONSE SENSOR PROTEIN"/>
    <property type="match status" value="1"/>
</dbReference>
<evidence type="ECO:0000256" key="3">
    <source>
        <dbReference type="ARBA" id="ARBA00022553"/>
    </source>
</evidence>
<dbReference type="SUPFAM" id="SSF55874">
    <property type="entry name" value="ATPase domain of HSP90 chaperone/DNA topoisomerase II/histidine kinase"/>
    <property type="match status" value="1"/>
</dbReference>
<reference evidence="15 16" key="1">
    <citation type="journal article" date="2016" name="J. Microbiol.">
        <title>Dankookia rubra gen. nov., sp. nov., an alphaproteobacterium isolated from sediment of a shallow stream.</title>
        <authorList>
            <person name="Kim W.H."/>
            <person name="Kim D.H."/>
            <person name="Kang K."/>
            <person name="Ahn T.Y."/>
        </authorList>
    </citation>
    <scope>NUCLEOTIDE SEQUENCE [LARGE SCALE GENOMIC DNA]</scope>
    <source>
        <strain evidence="15 16">JCM30602</strain>
    </source>
</reference>
<dbReference type="NCBIfam" id="TIGR00229">
    <property type="entry name" value="sensory_box"/>
    <property type="match status" value="2"/>
</dbReference>
<feature type="domain" description="PAC" evidence="14">
    <location>
        <begin position="341"/>
        <end position="397"/>
    </location>
</feature>
<dbReference type="InterPro" id="IPR035965">
    <property type="entry name" value="PAS-like_dom_sf"/>
</dbReference>
<keyword evidence="11" id="KW-0843">Virulence</keyword>
<evidence type="ECO:0000313" key="15">
    <source>
        <dbReference type="EMBL" id="TDH61072.1"/>
    </source>
</evidence>
<organism evidence="15 16">
    <name type="scientific">Dankookia rubra</name>
    <dbReference type="NCBI Taxonomy" id="1442381"/>
    <lineage>
        <taxon>Bacteria</taxon>
        <taxon>Pseudomonadati</taxon>
        <taxon>Pseudomonadota</taxon>
        <taxon>Alphaproteobacteria</taxon>
        <taxon>Acetobacterales</taxon>
        <taxon>Roseomonadaceae</taxon>
        <taxon>Dankookia</taxon>
    </lineage>
</organism>
<dbReference type="Pfam" id="PF13426">
    <property type="entry name" value="PAS_9"/>
    <property type="match status" value="1"/>
</dbReference>
<evidence type="ECO:0000256" key="8">
    <source>
        <dbReference type="ARBA" id="ARBA00022741"/>
    </source>
</evidence>
<proteinExistence type="predicted"/>
<evidence type="ECO:0000256" key="9">
    <source>
        <dbReference type="ARBA" id="ARBA00022777"/>
    </source>
</evidence>
<dbReference type="Pfam" id="PF07536">
    <property type="entry name" value="HWE_HK"/>
    <property type="match status" value="1"/>
</dbReference>
<protein>
    <recommendedName>
        <fullName evidence="2">histidine kinase</fullName>
        <ecNumber evidence="2">2.7.13.3</ecNumber>
    </recommendedName>
</protein>
<keyword evidence="3" id="KW-0597">Phosphoprotein</keyword>
<evidence type="ECO:0000256" key="7">
    <source>
        <dbReference type="ARBA" id="ARBA00022737"/>
    </source>
</evidence>
<evidence type="ECO:0000256" key="2">
    <source>
        <dbReference type="ARBA" id="ARBA00012438"/>
    </source>
</evidence>
<dbReference type="SMART" id="SM00911">
    <property type="entry name" value="HWE_HK"/>
    <property type="match status" value="1"/>
</dbReference>
<dbReference type="Pfam" id="PF08447">
    <property type="entry name" value="PAS_3"/>
    <property type="match status" value="1"/>
</dbReference>
<keyword evidence="9" id="KW-0418">Kinase</keyword>
<dbReference type="Gene3D" id="2.10.70.100">
    <property type="match status" value="1"/>
</dbReference>
<dbReference type="EMBL" id="SMSJ01000027">
    <property type="protein sequence ID" value="TDH61072.1"/>
    <property type="molecule type" value="Genomic_DNA"/>
</dbReference>
<dbReference type="AlphaFoldDB" id="A0A4R5QD24"/>
<dbReference type="PROSITE" id="PS50113">
    <property type="entry name" value="PAC"/>
    <property type="match status" value="1"/>
</dbReference>
<dbReference type="InterPro" id="IPR000014">
    <property type="entry name" value="PAS"/>
</dbReference>
<dbReference type="SUPFAM" id="SSF55785">
    <property type="entry name" value="PYP-like sensor domain (PAS domain)"/>
    <property type="match status" value="2"/>
</dbReference>
<keyword evidence="12" id="KW-0472">Membrane</keyword>
<evidence type="ECO:0000256" key="10">
    <source>
        <dbReference type="ARBA" id="ARBA00022840"/>
    </source>
</evidence>
<evidence type="ECO:0000256" key="12">
    <source>
        <dbReference type="SAM" id="Phobius"/>
    </source>
</evidence>
<feature type="domain" description="PAS" evidence="13">
    <location>
        <begin position="138"/>
        <end position="187"/>
    </location>
</feature>
<keyword evidence="7" id="KW-0677">Repeat</keyword>
<keyword evidence="4" id="KW-0285">Flavoprotein</keyword>
<dbReference type="OrthoDB" id="341208at2"/>
<keyword evidence="6" id="KW-0808">Transferase</keyword>
<name>A0A4R5QD24_9PROT</name>
<dbReference type="PANTHER" id="PTHR41523">
    <property type="entry name" value="TWO-COMPONENT SYSTEM SENSOR PROTEIN"/>
    <property type="match status" value="1"/>
</dbReference>
<keyword evidence="8" id="KW-0547">Nucleotide-binding</keyword>
<evidence type="ECO:0000256" key="11">
    <source>
        <dbReference type="ARBA" id="ARBA00023026"/>
    </source>
</evidence>
<dbReference type="Proteomes" id="UP000295096">
    <property type="component" value="Unassembled WGS sequence"/>
</dbReference>
<comment type="catalytic activity">
    <reaction evidence="1">
        <text>ATP + protein L-histidine = ADP + protein N-phospho-L-histidine.</text>
        <dbReference type="EC" id="2.7.13.3"/>
    </reaction>
</comment>
<keyword evidence="12" id="KW-1133">Transmembrane helix</keyword>
<dbReference type="Gene3D" id="3.30.565.10">
    <property type="entry name" value="Histidine kinase-like ATPase, C-terminal domain"/>
    <property type="match status" value="1"/>
</dbReference>
<keyword evidence="12" id="KW-0812">Transmembrane</keyword>
<dbReference type="CDD" id="cd00130">
    <property type="entry name" value="PAS"/>
    <property type="match status" value="2"/>
</dbReference>
<evidence type="ECO:0000259" key="13">
    <source>
        <dbReference type="PROSITE" id="PS50112"/>
    </source>
</evidence>
<comment type="caution">
    <text evidence="15">The sequence shown here is derived from an EMBL/GenBank/DDBJ whole genome shotgun (WGS) entry which is preliminary data.</text>
</comment>
<evidence type="ECO:0000256" key="4">
    <source>
        <dbReference type="ARBA" id="ARBA00022630"/>
    </source>
</evidence>
<dbReference type="InterPro" id="IPR011102">
    <property type="entry name" value="Sig_transdc_His_kinase_HWE"/>
</dbReference>
<dbReference type="PROSITE" id="PS50112">
    <property type="entry name" value="PAS"/>
    <property type="match status" value="1"/>
</dbReference>
<keyword evidence="5" id="KW-0288">FMN</keyword>
<dbReference type="SMART" id="SM00091">
    <property type="entry name" value="PAS"/>
    <property type="match status" value="2"/>
</dbReference>